<evidence type="ECO:0000256" key="6">
    <source>
        <dbReference type="SAM" id="MobiDB-lite"/>
    </source>
</evidence>
<gene>
    <name evidence="8" type="ORF">GTHE00462_LOCUS34771</name>
</gene>
<evidence type="ECO:0000256" key="5">
    <source>
        <dbReference type="ARBA" id="ARBA00023180"/>
    </source>
</evidence>
<keyword evidence="7" id="KW-1133">Transmembrane helix</keyword>
<comment type="subcellular location">
    <subcellularLocation>
        <location evidence="1">Secreted</location>
    </subcellularLocation>
</comment>
<keyword evidence="7" id="KW-0472">Membrane</keyword>
<dbReference type="PANTHER" id="PTHR13234">
    <property type="entry name" value="GAMMA-INTERFERON INDUCIBLE LYSOSOMAL THIOL REDUCTASE GILT"/>
    <property type="match status" value="1"/>
</dbReference>
<feature type="compositionally biased region" description="Polar residues" evidence="6">
    <location>
        <begin position="57"/>
        <end position="66"/>
    </location>
</feature>
<comment type="similarity">
    <text evidence="2">Belongs to the GILT family.</text>
</comment>
<sequence>MMSPQASSQRSHPRYARSAWLSPQVGSMILLCAVAVLLLSEHYMFVYESRSVLVSNTEGGLTKSSPPVTPHEEKESTSEDSSSMDMIRSIPIIGEQIAQHISDAADVALNKPTMSAKDAKRVKVELYMEAACPGCQFFTTHVLSPVLQEPGMADIIDLRVIPAGNAEIKDDEVTQEESIECQHGEAECEGNKILACLEKQYGNTALFMPTMSCIEEHASVIDSPFNFLSNITATEMIRNNAEICMKKHEIDVQAINQCSDSDQGTSMLRAAIQETQDLKPKLEYAPWVVVDGAPLKEDAYSLKEYICKAYLGPQPEACDPLRLKDYFPVHQLASRAAKTRSMSGSQARKDIDSYFNRLDRRIRRSSTEHSRKRSATLQSLSTSRLPRFQFCSK</sequence>
<name>A0A7S4UBM1_GUITH</name>
<evidence type="ECO:0000313" key="8">
    <source>
        <dbReference type="EMBL" id="CAE2333636.1"/>
    </source>
</evidence>
<keyword evidence="7" id="KW-0812">Transmembrane</keyword>
<feature type="region of interest" description="Disordered" evidence="6">
    <location>
        <begin position="57"/>
        <end position="83"/>
    </location>
</feature>
<evidence type="ECO:0000256" key="2">
    <source>
        <dbReference type="ARBA" id="ARBA00005679"/>
    </source>
</evidence>
<reference evidence="8" key="1">
    <citation type="submission" date="2021-01" db="EMBL/GenBank/DDBJ databases">
        <authorList>
            <person name="Corre E."/>
            <person name="Pelletier E."/>
            <person name="Niang G."/>
            <person name="Scheremetjew M."/>
            <person name="Finn R."/>
            <person name="Kale V."/>
            <person name="Holt S."/>
            <person name="Cochrane G."/>
            <person name="Meng A."/>
            <person name="Brown T."/>
            <person name="Cohen L."/>
        </authorList>
    </citation>
    <scope>NUCLEOTIDE SEQUENCE</scope>
    <source>
        <strain evidence="8">CCMP 2712</strain>
    </source>
</reference>
<keyword evidence="4" id="KW-0732">Signal</keyword>
<evidence type="ECO:0000256" key="7">
    <source>
        <dbReference type="SAM" id="Phobius"/>
    </source>
</evidence>
<dbReference type="GO" id="GO:0016671">
    <property type="term" value="F:oxidoreductase activity, acting on a sulfur group of donors, disulfide as acceptor"/>
    <property type="evidence" value="ECO:0007669"/>
    <property type="project" value="InterPro"/>
</dbReference>
<feature type="transmembrane region" description="Helical" evidence="7">
    <location>
        <begin position="20"/>
        <end position="40"/>
    </location>
</feature>
<dbReference type="InterPro" id="IPR004911">
    <property type="entry name" value="Interferon-induced_GILT"/>
</dbReference>
<dbReference type="GO" id="GO:0005576">
    <property type="term" value="C:extracellular region"/>
    <property type="evidence" value="ECO:0007669"/>
    <property type="project" value="UniProtKB-SubCell"/>
</dbReference>
<evidence type="ECO:0000256" key="1">
    <source>
        <dbReference type="ARBA" id="ARBA00004613"/>
    </source>
</evidence>
<keyword evidence="3" id="KW-0964">Secreted</keyword>
<dbReference type="PANTHER" id="PTHR13234:SF8">
    <property type="entry name" value="GAMMA-INTERFERON-INDUCIBLE LYSOSOMAL THIOL REDUCTASE"/>
    <property type="match status" value="1"/>
</dbReference>
<evidence type="ECO:0000256" key="4">
    <source>
        <dbReference type="ARBA" id="ARBA00022729"/>
    </source>
</evidence>
<keyword evidence="5" id="KW-0325">Glycoprotein</keyword>
<evidence type="ECO:0000256" key="3">
    <source>
        <dbReference type="ARBA" id="ARBA00022525"/>
    </source>
</evidence>
<protein>
    <submittedName>
        <fullName evidence="8">Uncharacterized protein</fullName>
    </submittedName>
</protein>
<dbReference type="Pfam" id="PF03227">
    <property type="entry name" value="GILT"/>
    <property type="match status" value="1"/>
</dbReference>
<dbReference type="EMBL" id="HBKN01044389">
    <property type="protein sequence ID" value="CAE2333636.1"/>
    <property type="molecule type" value="Transcribed_RNA"/>
</dbReference>
<dbReference type="AlphaFoldDB" id="A0A7S4UBM1"/>
<dbReference type="Gene3D" id="3.40.30.10">
    <property type="entry name" value="Glutaredoxin"/>
    <property type="match status" value="1"/>
</dbReference>
<accession>A0A7S4UBM1</accession>
<proteinExistence type="inferred from homology"/>
<organism evidence="8">
    <name type="scientific">Guillardia theta</name>
    <name type="common">Cryptophyte</name>
    <name type="synonym">Cryptomonas phi</name>
    <dbReference type="NCBI Taxonomy" id="55529"/>
    <lineage>
        <taxon>Eukaryota</taxon>
        <taxon>Cryptophyceae</taxon>
        <taxon>Pyrenomonadales</taxon>
        <taxon>Geminigeraceae</taxon>
        <taxon>Guillardia</taxon>
    </lineage>
</organism>